<keyword evidence="11" id="KW-1185">Reference proteome</keyword>
<dbReference type="AlphaFoldDB" id="A0A7J6FU50"/>
<dbReference type="SUPFAM" id="SSF101936">
    <property type="entry name" value="DNA-binding pseudobarrel domain"/>
    <property type="match status" value="1"/>
</dbReference>
<keyword evidence="2" id="KW-0805">Transcription regulation</keyword>
<dbReference type="Proteomes" id="UP000583929">
    <property type="component" value="Unassembled WGS sequence"/>
</dbReference>
<keyword evidence="4" id="KW-0804">Transcription</keyword>
<keyword evidence="5" id="KW-0539">Nucleus</keyword>
<evidence type="ECO:0000256" key="2">
    <source>
        <dbReference type="ARBA" id="ARBA00023015"/>
    </source>
</evidence>
<dbReference type="PANTHER" id="PTHR31140">
    <property type="entry name" value="B3 DOMAIN-CONTAINING TRANSCRIPTION FACTOR ABI3"/>
    <property type="match status" value="1"/>
</dbReference>
<dbReference type="Pfam" id="PF02362">
    <property type="entry name" value="B3"/>
    <property type="match status" value="1"/>
</dbReference>
<feature type="region of interest" description="Disordered" evidence="6">
    <location>
        <begin position="1"/>
        <end position="27"/>
    </location>
</feature>
<protein>
    <recommendedName>
        <fullName evidence="7">TF-B3 domain-containing protein</fullName>
    </recommendedName>
</protein>
<dbReference type="Proteomes" id="UP000525078">
    <property type="component" value="Unassembled WGS sequence"/>
</dbReference>
<keyword evidence="3" id="KW-0238">DNA-binding</keyword>
<dbReference type="InterPro" id="IPR015300">
    <property type="entry name" value="DNA-bd_pseudobarrel_sf"/>
</dbReference>
<dbReference type="InterPro" id="IPR044800">
    <property type="entry name" value="LEC2-like"/>
</dbReference>
<evidence type="ECO:0000313" key="11">
    <source>
        <dbReference type="Proteomes" id="UP000583929"/>
    </source>
</evidence>
<dbReference type="EMBL" id="JAATIQ010000024">
    <property type="protein sequence ID" value="KAF4398699.1"/>
    <property type="molecule type" value="Genomic_DNA"/>
</dbReference>
<dbReference type="GO" id="GO:0003700">
    <property type="term" value="F:DNA-binding transcription factor activity"/>
    <property type="evidence" value="ECO:0007669"/>
    <property type="project" value="InterPro"/>
</dbReference>
<dbReference type="PANTHER" id="PTHR31140:SF74">
    <property type="entry name" value="B3 DOMAIN-CONTAINING TRANSCRIPTION FACTOR LEC2"/>
    <property type="match status" value="1"/>
</dbReference>
<feature type="compositionally biased region" description="Polar residues" evidence="6">
    <location>
        <begin position="163"/>
        <end position="177"/>
    </location>
</feature>
<evidence type="ECO:0000313" key="9">
    <source>
        <dbReference type="EMBL" id="KAF4398699.1"/>
    </source>
</evidence>
<dbReference type="CDD" id="cd10017">
    <property type="entry name" value="B3_DNA"/>
    <property type="match status" value="1"/>
</dbReference>
<dbReference type="Gene3D" id="2.40.330.10">
    <property type="entry name" value="DNA-binding pseudobarrel domain"/>
    <property type="match status" value="1"/>
</dbReference>
<evidence type="ECO:0000256" key="6">
    <source>
        <dbReference type="SAM" id="MobiDB-lite"/>
    </source>
</evidence>
<dbReference type="PROSITE" id="PS50863">
    <property type="entry name" value="B3"/>
    <property type="match status" value="1"/>
</dbReference>
<evidence type="ECO:0000259" key="7">
    <source>
        <dbReference type="PROSITE" id="PS50863"/>
    </source>
</evidence>
<dbReference type="GO" id="GO:0003677">
    <property type="term" value="F:DNA binding"/>
    <property type="evidence" value="ECO:0007669"/>
    <property type="project" value="UniProtKB-KW"/>
</dbReference>
<name>A0A7J6FU50_CANSA</name>
<dbReference type="GO" id="GO:0005634">
    <property type="term" value="C:nucleus"/>
    <property type="evidence" value="ECO:0007669"/>
    <property type="project" value="UniProtKB-SubCell"/>
</dbReference>
<dbReference type="InterPro" id="IPR003340">
    <property type="entry name" value="B3_DNA-bd"/>
</dbReference>
<gene>
    <name evidence="8" type="ORF">F8388_022944</name>
    <name evidence="9" type="ORF">G4B88_017125</name>
</gene>
<reference evidence="10 11" key="1">
    <citation type="journal article" date="2020" name="bioRxiv">
        <title>Sequence and annotation of 42 cannabis genomes reveals extensive copy number variation in cannabinoid synthesis and pathogen resistance genes.</title>
        <authorList>
            <person name="Mckernan K.J."/>
            <person name="Helbert Y."/>
            <person name="Kane L.T."/>
            <person name="Ebling H."/>
            <person name="Zhang L."/>
            <person name="Liu B."/>
            <person name="Eaton Z."/>
            <person name="Mclaughlin S."/>
            <person name="Kingan S."/>
            <person name="Baybayan P."/>
            <person name="Concepcion G."/>
            <person name="Jordan M."/>
            <person name="Riva A."/>
            <person name="Barbazuk W."/>
            <person name="Harkins T."/>
        </authorList>
    </citation>
    <scope>NUCLEOTIDE SEQUENCE [LARGE SCALE GENOMIC DNA]</scope>
    <source>
        <strain evidence="10 11">cv. Jamaican Lion 4</strain>
        <strain evidence="9">Father</strain>
        <strain evidence="8">Mother</strain>
        <tissue evidence="8">Leaf</tissue>
    </source>
</reference>
<dbReference type="EMBL" id="JAATIP010000097">
    <property type="protein sequence ID" value="KAF4374178.1"/>
    <property type="molecule type" value="Genomic_DNA"/>
</dbReference>
<evidence type="ECO:0000313" key="10">
    <source>
        <dbReference type="Proteomes" id="UP000525078"/>
    </source>
</evidence>
<evidence type="ECO:0000256" key="3">
    <source>
        <dbReference type="ARBA" id="ARBA00023125"/>
    </source>
</evidence>
<comment type="subcellular location">
    <subcellularLocation>
        <location evidence="1">Nucleus</location>
    </subcellularLocation>
</comment>
<comment type="caution">
    <text evidence="8">The sequence shown here is derived from an EMBL/GenBank/DDBJ whole genome shotgun (WGS) entry which is preliminary data.</text>
</comment>
<evidence type="ECO:0000256" key="4">
    <source>
        <dbReference type="ARBA" id="ARBA00023163"/>
    </source>
</evidence>
<accession>A0A7J6FU50</accession>
<feature type="domain" description="TF-B3" evidence="7">
    <location>
        <begin position="208"/>
        <end position="309"/>
    </location>
</feature>
<feature type="region of interest" description="Disordered" evidence="6">
    <location>
        <begin position="138"/>
        <end position="192"/>
    </location>
</feature>
<feature type="compositionally biased region" description="Low complexity" evidence="6">
    <location>
        <begin position="13"/>
        <end position="24"/>
    </location>
</feature>
<evidence type="ECO:0000256" key="1">
    <source>
        <dbReference type="ARBA" id="ARBA00004123"/>
    </source>
</evidence>
<sequence>MDNFPTTVPHFLTSSTSTSTTSSSPLIHSKEPKIMTATTTTTTHDDSHNSHFIYTSPQFCYATPTYWGHQDHQGRRHQFPAGSGSVHQPVPAHRSGMAYHPFMMATGRQTSGGGVLVGVSEEQERRLLDAWTTKVARSKRRMARQRSLNLVTRQSSPPPSSSTNHHATSFSTATTLGEYTREQPISGSGDRDLYTFCTPDKKRLRILLKKELKNSDVGSLGRIVLPKREAEEKLPSLSDKEGIQVVMRDVYSNREWSLRYKYWSNNKSRMYVLENTGEFVKQNGLEIGDSIALYEDECKNLYISMKKGTKAGTECSPKRHLSNQKITVNDHNNLSNSNSTTTSSDEVYDIHNKAIASSKTSADHENSFLSGSYDALEEVARDEEDVSLALLIEQLNHKEQQEANTLDTTLSHIEYGNINDSSSISYNDVVISCSEGMPSSDQTKIEEAVQPAPCQPSPWWRSFDEHFEDCYGGLDTLPEVGQYEYYGTSSTLFDHRFMSDN</sequence>
<evidence type="ECO:0000313" key="8">
    <source>
        <dbReference type="EMBL" id="KAF4374178.1"/>
    </source>
</evidence>
<organism evidence="8 10">
    <name type="scientific">Cannabis sativa</name>
    <name type="common">Hemp</name>
    <name type="synonym">Marijuana</name>
    <dbReference type="NCBI Taxonomy" id="3483"/>
    <lineage>
        <taxon>Eukaryota</taxon>
        <taxon>Viridiplantae</taxon>
        <taxon>Streptophyta</taxon>
        <taxon>Embryophyta</taxon>
        <taxon>Tracheophyta</taxon>
        <taxon>Spermatophyta</taxon>
        <taxon>Magnoliopsida</taxon>
        <taxon>eudicotyledons</taxon>
        <taxon>Gunneridae</taxon>
        <taxon>Pentapetalae</taxon>
        <taxon>rosids</taxon>
        <taxon>fabids</taxon>
        <taxon>Rosales</taxon>
        <taxon>Cannabaceae</taxon>
        <taxon>Cannabis</taxon>
    </lineage>
</organism>
<proteinExistence type="predicted"/>
<dbReference type="SMART" id="SM01019">
    <property type="entry name" value="B3"/>
    <property type="match status" value="1"/>
</dbReference>
<evidence type="ECO:0000256" key="5">
    <source>
        <dbReference type="ARBA" id="ARBA00023242"/>
    </source>
</evidence>